<evidence type="ECO:0000313" key="3">
    <source>
        <dbReference type="Proteomes" id="UP001524569"/>
    </source>
</evidence>
<evidence type="ECO:0000256" key="1">
    <source>
        <dbReference type="ARBA" id="ARBA00022962"/>
    </source>
</evidence>
<dbReference type="EMBL" id="JANIBM010000046">
    <property type="protein sequence ID" value="MCQ8183393.1"/>
    <property type="molecule type" value="Genomic_DNA"/>
</dbReference>
<proteinExistence type="predicted"/>
<evidence type="ECO:0000313" key="2">
    <source>
        <dbReference type="EMBL" id="MCQ8183393.1"/>
    </source>
</evidence>
<dbReference type="RefSeq" id="WP_256612607.1">
    <property type="nucleotide sequence ID" value="NZ_JANIBM010000046.1"/>
</dbReference>
<name>A0ABT1UNI2_9GAMM</name>
<dbReference type="InterPro" id="IPR026869">
    <property type="entry name" value="EgtC-like"/>
</dbReference>
<reference evidence="2 3" key="1">
    <citation type="submission" date="2022-07" db="EMBL/GenBank/DDBJ databases">
        <title>Methylomonas rivi sp. nov., Methylomonas rosea sp. nov., Methylomonas aureus sp. nov. and Methylomonas subterranea sp. nov., four novel methanotrophs isolated from a freshwater creek and the deep terrestrial subsurface.</title>
        <authorList>
            <person name="Abin C."/>
            <person name="Sankaranarayanan K."/>
            <person name="Garner C."/>
            <person name="Sindelar R."/>
            <person name="Kotary K."/>
            <person name="Garner R."/>
            <person name="Barclay S."/>
            <person name="Lawson P."/>
            <person name="Krumholz L."/>
        </authorList>
    </citation>
    <scope>NUCLEOTIDE SEQUENCE [LARGE SCALE GENOMIC DNA]</scope>
    <source>
        <strain evidence="2 3">SURF-1</strain>
    </source>
</reference>
<protein>
    <submittedName>
        <fullName evidence="2">Class II glutamine amidotransferase</fullName>
    </submittedName>
</protein>
<dbReference type="Proteomes" id="UP001524569">
    <property type="component" value="Unassembled WGS sequence"/>
</dbReference>
<gene>
    <name evidence="2" type="ORF">NP603_19935</name>
</gene>
<dbReference type="Pfam" id="PF13230">
    <property type="entry name" value="GATase_4"/>
    <property type="match status" value="1"/>
</dbReference>
<dbReference type="InterPro" id="IPR029055">
    <property type="entry name" value="Ntn_hydrolases_N"/>
</dbReference>
<dbReference type="SUPFAM" id="SSF56235">
    <property type="entry name" value="N-terminal nucleophile aminohydrolases (Ntn hydrolases)"/>
    <property type="match status" value="1"/>
</dbReference>
<sequence>MCLIIHKPKHVKINVDLLHSASEHNPHGFGLMAFAGPQKINIIRSQHTRFDDLRRAYSHFAKYECVIHLRLRTRGHVNNTNTHPFKLTNSIYMAHNGTLEINCRVPGRSDSWHMANDLLSPLLVDNPRILHNRNFQSYIADKIGANNRMVFMDADLQKTVIINQSLGVEYQGVWLSNTKWFDSARFGLSSNISANDSSNDYAYAKLNLLGDRFRRKTSKFSCCAYSY</sequence>
<keyword evidence="1 2" id="KW-0315">Glutamine amidotransferase</keyword>
<keyword evidence="3" id="KW-1185">Reference proteome</keyword>
<dbReference type="Gene3D" id="3.60.20.10">
    <property type="entry name" value="Glutamine Phosphoribosylpyrophosphate, subunit 1, domain 1"/>
    <property type="match status" value="1"/>
</dbReference>
<comment type="caution">
    <text evidence="2">The sequence shown here is derived from an EMBL/GenBank/DDBJ whole genome shotgun (WGS) entry which is preliminary data.</text>
</comment>
<organism evidence="2 3">
    <name type="scientific">Methylomonas aurea</name>
    <dbReference type="NCBI Taxonomy" id="2952224"/>
    <lineage>
        <taxon>Bacteria</taxon>
        <taxon>Pseudomonadati</taxon>
        <taxon>Pseudomonadota</taxon>
        <taxon>Gammaproteobacteria</taxon>
        <taxon>Methylococcales</taxon>
        <taxon>Methylococcaceae</taxon>
        <taxon>Methylomonas</taxon>
    </lineage>
</organism>
<accession>A0ABT1UNI2</accession>